<evidence type="ECO:0000313" key="2">
    <source>
        <dbReference type="EMBL" id="KAF9075217.1"/>
    </source>
</evidence>
<evidence type="ECO:0000256" key="1">
    <source>
        <dbReference type="ARBA" id="ARBA00022801"/>
    </source>
</evidence>
<name>A0A9P5Q604_9AGAR</name>
<dbReference type="PANTHER" id="PTHR45648">
    <property type="entry name" value="GDSL LIPASE/ACYLHYDROLASE FAMILY PROTEIN (AFU_ORTHOLOGUE AFUA_4G14700)"/>
    <property type="match status" value="1"/>
</dbReference>
<dbReference type="InterPro" id="IPR051058">
    <property type="entry name" value="GDSL_Est/Lipase"/>
</dbReference>
<dbReference type="PANTHER" id="PTHR45648:SF22">
    <property type="entry name" value="GDSL LIPASE_ACYLHYDROLASE FAMILY PROTEIN (AFU_ORTHOLOGUE AFUA_4G14700)"/>
    <property type="match status" value="1"/>
</dbReference>
<dbReference type="AlphaFoldDB" id="A0A9P5Q604"/>
<dbReference type="OrthoDB" id="1600564at2759"/>
<sequence length="300" mass="33851">MVYPSFISSMTTAVQVSESWPEISGIRNLVIFGDSYSSVGYRGQGGNKAPRPEQPLGVNFPGHPLEMWNEEGTPNWVGHLLTKYMPAPRFNPDAREQDGGYAKEPLLIYDYAIGGNTISGVEHQFENLFMGDGGVGTRPEWAPWKSEDTLFVTWIGINDCAYAKKHEQDLSRLFKIQERLYDAGARNFLFVDVPPINRSPAVPEDRADQASGSYDDWNTRLRSGVKPFAESHADASVFLFSSYASFNNLLDNYTDYGFKQDDLHRAFRAIWNDNLHPTSKVHDILASDIYSFLYSIPRKS</sequence>
<dbReference type="Proteomes" id="UP000772434">
    <property type="component" value="Unassembled WGS sequence"/>
</dbReference>
<reference evidence="2" key="1">
    <citation type="submission" date="2020-11" db="EMBL/GenBank/DDBJ databases">
        <authorList>
            <consortium name="DOE Joint Genome Institute"/>
            <person name="Ahrendt S."/>
            <person name="Riley R."/>
            <person name="Andreopoulos W."/>
            <person name="Labutti K."/>
            <person name="Pangilinan J."/>
            <person name="Ruiz-Duenas F.J."/>
            <person name="Barrasa J.M."/>
            <person name="Sanchez-Garcia M."/>
            <person name="Camarero S."/>
            <person name="Miyauchi S."/>
            <person name="Serrano A."/>
            <person name="Linde D."/>
            <person name="Babiker R."/>
            <person name="Drula E."/>
            <person name="Ayuso-Fernandez I."/>
            <person name="Pacheco R."/>
            <person name="Padilla G."/>
            <person name="Ferreira P."/>
            <person name="Barriuso J."/>
            <person name="Kellner H."/>
            <person name="Castanera R."/>
            <person name="Alfaro M."/>
            <person name="Ramirez L."/>
            <person name="Pisabarro A.G."/>
            <person name="Kuo A."/>
            <person name="Tritt A."/>
            <person name="Lipzen A."/>
            <person name="He G."/>
            <person name="Yan M."/>
            <person name="Ng V."/>
            <person name="Cullen D."/>
            <person name="Martin F."/>
            <person name="Rosso M.-N."/>
            <person name="Henrissat B."/>
            <person name="Hibbett D."/>
            <person name="Martinez A.T."/>
            <person name="Grigoriev I.V."/>
        </authorList>
    </citation>
    <scope>NUCLEOTIDE SEQUENCE</scope>
    <source>
        <strain evidence="2">AH 40177</strain>
    </source>
</reference>
<evidence type="ECO:0000313" key="3">
    <source>
        <dbReference type="Proteomes" id="UP000772434"/>
    </source>
</evidence>
<dbReference type="SUPFAM" id="SSF52266">
    <property type="entry name" value="SGNH hydrolase"/>
    <property type="match status" value="1"/>
</dbReference>
<dbReference type="Pfam" id="PF00657">
    <property type="entry name" value="Lipase_GDSL"/>
    <property type="match status" value="1"/>
</dbReference>
<dbReference type="EMBL" id="JADNRY010000010">
    <property type="protein sequence ID" value="KAF9075217.1"/>
    <property type="molecule type" value="Genomic_DNA"/>
</dbReference>
<gene>
    <name evidence="2" type="ORF">BDP27DRAFT_1315701</name>
</gene>
<comment type="caution">
    <text evidence="2">The sequence shown here is derived from an EMBL/GenBank/DDBJ whole genome shotgun (WGS) entry which is preliminary data.</text>
</comment>
<organism evidence="2 3">
    <name type="scientific">Rhodocollybia butyracea</name>
    <dbReference type="NCBI Taxonomy" id="206335"/>
    <lineage>
        <taxon>Eukaryota</taxon>
        <taxon>Fungi</taxon>
        <taxon>Dikarya</taxon>
        <taxon>Basidiomycota</taxon>
        <taxon>Agaricomycotina</taxon>
        <taxon>Agaricomycetes</taxon>
        <taxon>Agaricomycetidae</taxon>
        <taxon>Agaricales</taxon>
        <taxon>Marasmiineae</taxon>
        <taxon>Omphalotaceae</taxon>
        <taxon>Rhodocollybia</taxon>
    </lineage>
</organism>
<keyword evidence="3" id="KW-1185">Reference proteome</keyword>
<dbReference type="GO" id="GO:0016788">
    <property type="term" value="F:hydrolase activity, acting on ester bonds"/>
    <property type="evidence" value="ECO:0007669"/>
    <property type="project" value="InterPro"/>
</dbReference>
<dbReference type="Gene3D" id="3.40.50.1110">
    <property type="entry name" value="SGNH hydrolase"/>
    <property type="match status" value="1"/>
</dbReference>
<evidence type="ECO:0008006" key="4">
    <source>
        <dbReference type="Google" id="ProtNLM"/>
    </source>
</evidence>
<keyword evidence="1" id="KW-0378">Hydrolase</keyword>
<dbReference type="InterPro" id="IPR001087">
    <property type="entry name" value="GDSL"/>
</dbReference>
<proteinExistence type="predicted"/>
<accession>A0A9P5Q604</accession>
<protein>
    <recommendedName>
        <fullName evidence="4">Carbohydrate esterase family 16 protein</fullName>
    </recommendedName>
</protein>
<dbReference type="InterPro" id="IPR036514">
    <property type="entry name" value="SGNH_hydro_sf"/>
</dbReference>